<dbReference type="Pfam" id="PF21947">
    <property type="entry name" value="Toxin_cobra-type"/>
    <property type="match status" value="1"/>
</dbReference>
<comment type="subcellular location">
    <subcellularLocation>
        <location evidence="1">Secreted</location>
    </subcellularLocation>
</comment>
<dbReference type="CDD" id="cd00206">
    <property type="entry name" value="TFP_snake_toxin"/>
    <property type="match status" value="1"/>
</dbReference>
<evidence type="ECO:0000313" key="5">
    <source>
        <dbReference type="EMBL" id="ABU68474.1"/>
    </source>
</evidence>
<evidence type="ECO:0000256" key="2">
    <source>
        <dbReference type="ARBA" id="ARBA00022525"/>
    </source>
</evidence>
<evidence type="ECO:0000256" key="4">
    <source>
        <dbReference type="SAM" id="SignalP"/>
    </source>
</evidence>
<evidence type="ECO:0000256" key="3">
    <source>
        <dbReference type="ARBA" id="ARBA00023157"/>
    </source>
</evidence>
<keyword evidence="3" id="KW-1015">Disulfide bond</keyword>
<sequence length="84" mass="9296">MKTLLLALVVVAFVYLEPGYTIICRSCTGPICRTFKNCSDAQACYQMWTDADVLKLKLVRGCADTCSFPGPGEKRLYCSTDNCN</sequence>
<dbReference type="GO" id="GO:0090729">
    <property type="term" value="F:toxin activity"/>
    <property type="evidence" value="ECO:0007669"/>
    <property type="project" value="InterPro"/>
</dbReference>
<evidence type="ECO:0000256" key="1">
    <source>
        <dbReference type="ARBA" id="ARBA00004613"/>
    </source>
</evidence>
<keyword evidence="2" id="KW-0964">Secreted</keyword>
<keyword evidence="4" id="KW-0732">Signal</keyword>
<dbReference type="SUPFAM" id="SSF57302">
    <property type="entry name" value="Snake toxin-like"/>
    <property type="match status" value="1"/>
</dbReference>
<dbReference type="InterPro" id="IPR045860">
    <property type="entry name" value="Snake_toxin-like_sf"/>
</dbReference>
<reference evidence="5" key="1">
    <citation type="journal article" date="2007" name="Mol. Cell. Proteomics">
        <title>Evolution of an arsenal: structural and functional diversification of the venom system in the advanced snakes (Caenophidia).</title>
        <authorList>
            <person name="Fry B.G."/>
            <person name="Scheib H."/>
            <person name="van der Weerd L."/>
            <person name="Young B."/>
            <person name="McNaughtan J."/>
            <person name="Ramjan S.F.R."/>
            <person name="Vidal N."/>
            <person name="Poelmann R.E."/>
            <person name="Norman J.A."/>
        </authorList>
    </citation>
    <scope>NUCLEOTIDE SEQUENCE</scope>
    <source>
        <tissue evidence="5">Venom gland</tissue>
    </source>
</reference>
<accession>A7X3Q4</accession>
<dbReference type="InterPro" id="IPR003571">
    <property type="entry name" value="Snake_3FTx"/>
</dbReference>
<dbReference type="GO" id="GO:0005576">
    <property type="term" value="C:extracellular region"/>
    <property type="evidence" value="ECO:0007669"/>
    <property type="project" value="UniProtKB-SubCell"/>
</dbReference>
<dbReference type="Gene3D" id="2.10.60.10">
    <property type="entry name" value="CD59"/>
    <property type="match status" value="1"/>
</dbReference>
<feature type="signal peptide" evidence="4">
    <location>
        <begin position="1"/>
        <end position="21"/>
    </location>
</feature>
<dbReference type="EMBL" id="EU029674">
    <property type="protein sequence ID" value="ABU68474.1"/>
    <property type="molecule type" value="mRNA"/>
</dbReference>
<proteinExistence type="evidence at transcript level"/>
<organism evidence="5">
    <name type="scientific">Dispholidus typus</name>
    <name type="common">Boomslang</name>
    <name type="synonym">Bucephalus typus</name>
    <dbReference type="NCBI Taxonomy" id="46295"/>
    <lineage>
        <taxon>Eukaryota</taxon>
        <taxon>Metazoa</taxon>
        <taxon>Chordata</taxon>
        <taxon>Craniata</taxon>
        <taxon>Vertebrata</taxon>
        <taxon>Euteleostomi</taxon>
        <taxon>Lepidosauria</taxon>
        <taxon>Squamata</taxon>
        <taxon>Bifurcata</taxon>
        <taxon>Unidentata</taxon>
        <taxon>Episquamata</taxon>
        <taxon>Toxicofera</taxon>
        <taxon>Serpentes</taxon>
        <taxon>Colubroidea</taxon>
        <taxon>Colubridae</taxon>
        <taxon>Colubrinae</taxon>
        <taxon>Dispholidus</taxon>
    </lineage>
</organism>
<feature type="chain" id="PRO_5002717581" evidence="4">
    <location>
        <begin position="22"/>
        <end position="84"/>
    </location>
</feature>
<dbReference type="InterPro" id="IPR054131">
    <property type="entry name" value="Toxin_cobra-type"/>
</dbReference>
<name>A7X3Q4_DISTY</name>
<dbReference type="AlphaFoldDB" id="A7X3Q4"/>
<protein>
    <submittedName>
        <fullName evidence="5">3FTx-Dis1</fullName>
    </submittedName>
</protein>